<dbReference type="AlphaFoldDB" id="M6VMP4"/>
<sequence length="158" mass="18615">MPCSAYSKISIGTFVGIVIDLILPDTILLWIGIGVIVISIEFFLKKRSQIMKYSIFGMFLFAYLSTSFPEKFQKHRQKNVIRVSQKNPFGKPERIFQEKFRKQVLLELKEADLEKNTNRVALGLISEKRNNFPENSKRKRRKEEFSICLRPRDYISEY</sequence>
<accession>M6VMP4</accession>
<organism evidence="2 3">
    <name type="scientific">Leptospira santarosai str. CBC1416</name>
    <dbReference type="NCBI Taxonomy" id="1193059"/>
    <lineage>
        <taxon>Bacteria</taxon>
        <taxon>Pseudomonadati</taxon>
        <taxon>Spirochaetota</taxon>
        <taxon>Spirochaetia</taxon>
        <taxon>Leptospirales</taxon>
        <taxon>Leptospiraceae</taxon>
        <taxon>Leptospira</taxon>
    </lineage>
</organism>
<comment type="caution">
    <text evidence="2">The sequence shown here is derived from an EMBL/GenBank/DDBJ whole genome shotgun (WGS) entry which is preliminary data.</text>
</comment>
<keyword evidence="1" id="KW-0812">Transmembrane</keyword>
<evidence type="ECO:0000256" key="1">
    <source>
        <dbReference type="SAM" id="Phobius"/>
    </source>
</evidence>
<proteinExistence type="predicted"/>
<evidence type="ECO:0000313" key="2">
    <source>
        <dbReference type="EMBL" id="EMO56391.1"/>
    </source>
</evidence>
<dbReference type="Proteomes" id="UP000012149">
    <property type="component" value="Unassembled WGS sequence"/>
</dbReference>
<name>M6VMP4_9LEPT</name>
<gene>
    <name evidence="2" type="ORF">LEP1GSC161_0986</name>
</gene>
<dbReference type="EMBL" id="AKWE02000175">
    <property type="protein sequence ID" value="EMO56391.1"/>
    <property type="molecule type" value="Genomic_DNA"/>
</dbReference>
<evidence type="ECO:0000313" key="3">
    <source>
        <dbReference type="Proteomes" id="UP000012149"/>
    </source>
</evidence>
<protein>
    <submittedName>
        <fullName evidence="2">Uncharacterized protein</fullName>
    </submittedName>
</protein>
<feature type="transmembrane region" description="Helical" evidence="1">
    <location>
        <begin position="21"/>
        <end position="44"/>
    </location>
</feature>
<keyword evidence="1" id="KW-0472">Membrane</keyword>
<reference evidence="2 3" key="1">
    <citation type="submission" date="2013-01" db="EMBL/GenBank/DDBJ databases">
        <authorList>
            <person name="Harkins D.M."/>
            <person name="Durkin A.S."/>
            <person name="Brinkac L.M."/>
            <person name="Haft D.H."/>
            <person name="Selengut J.D."/>
            <person name="Sanka R."/>
            <person name="DePew J."/>
            <person name="Purushe J."/>
            <person name="Matthias M.A."/>
            <person name="Vinetz J.M."/>
            <person name="Sutton G.G."/>
            <person name="Nierman W.C."/>
            <person name="Fouts D.E."/>
        </authorList>
    </citation>
    <scope>NUCLEOTIDE SEQUENCE [LARGE SCALE GENOMIC DNA]</scope>
    <source>
        <strain evidence="2 3">CBC1416</strain>
    </source>
</reference>
<keyword evidence="1" id="KW-1133">Transmembrane helix</keyword>